<accession>A0ABS1NRK6</accession>
<sequence length="165" mass="18686">MRLWTVQPRAVVEGLERTGLLVGDWKHVEPSWRPAYEVMTDEMRRRGIDCEGRPPVWAWVGADSGEENVLVTARMLLSDEQIDSGVVVLDLDVPDNLVLRSSYSQWNELLSGVLSGEQSPAMAWSIDPEEEDTTEEFQVQACLPMLRRGWVRGIRPINPPCLLND</sequence>
<gene>
    <name evidence="1" type="ORF">JK363_40440</name>
</gene>
<name>A0ABS1NRK6_9ACTN</name>
<comment type="caution">
    <text evidence="1">The sequence shown here is derived from an EMBL/GenBank/DDBJ whole genome shotgun (WGS) entry which is preliminary data.</text>
</comment>
<dbReference type="EMBL" id="JAERRF010000066">
    <property type="protein sequence ID" value="MBL1102743.1"/>
    <property type="molecule type" value="Genomic_DNA"/>
</dbReference>
<dbReference type="Proteomes" id="UP000634229">
    <property type="component" value="Unassembled WGS sequence"/>
</dbReference>
<dbReference type="RefSeq" id="WP_201883333.1">
    <property type="nucleotide sequence ID" value="NZ_JAERRF010000066.1"/>
</dbReference>
<dbReference type="InterPro" id="IPR024211">
    <property type="entry name" value="DUF3841"/>
</dbReference>
<dbReference type="Pfam" id="PF12952">
    <property type="entry name" value="DUF3841"/>
    <property type="match status" value="1"/>
</dbReference>
<organism evidence="1 2">
    <name type="scientific">Streptomyces coffeae</name>
    <dbReference type="NCBI Taxonomy" id="621382"/>
    <lineage>
        <taxon>Bacteria</taxon>
        <taxon>Bacillati</taxon>
        <taxon>Actinomycetota</taxon>
        <taxon>Actinomycetes</taxon>
        <taxon>Kitasatosporales</taxon>
        <taxon>Streptomycetaceae</taxon>
        <taxon>Streptomyces</taxon>
    </lineage>
</organism>
<protein>
    <submittedName>
        <fullName evidence="1">DUF3841 domain-containing protein</fullName>
    </submittedName>
</protein>
<keyword evidence="2" id="KW-1185">Reference proteome</keyword>
<evidence type="ECO:0000313" key="2">
    <source>
        <dbReference type="Proteomes" id="UP000634229"/>
    </source>
</evidence>
<proteinExistence type="predicted"/>
<evidence type="ECO:0000313" key="1">
    <source>
        <dbReference type="EMBL" id="MBL1102743.1"/>
    </source>
</evidence>
<reference evidence="1 2" key="1">
    <citation type="submission" date="2021-01" db="EMBL/GenBank/DDBJ databases">
        <title>WGS of actinomycetes isolated from Thailand.</title>
        <authorList>
            <person name="Thawai C."/>
        </authorList>
    </citation>
    <scope>NUCLEOTIDE SEQUENCE [LARGE SCALE GENOMIC DNA]</scope>
    <source>
        <strain evidence="1 2">CA1R205</strain>
    </source>
</reference>